<dbReference type="NCBIfam" id="NF037995">
    <property type="entry name" value="TRAP_S1"/>
    <property type="match status" value="1"/>
</dbReference>
<evidence type="ECO:0000313" key="3">
    <source>
        <dbReference type="EMBL" id="MBS4185739.1"/>
    </source>
</evidence>
<feature type="chain" id="PRO_5044697387" evidence="2">
    <location>
        <begin position="20"/>
        <end position="361"/>
    </location>
</feature>
<evidence type="ECO:0000256" key="2">
    <source>
        <dbReference type="SAM" id="SignalP"/>
    </source>
</evidence>
<dbReference type="GO" id="GO:0055085">
    <property type="term" value="P:transmembrane transport"/>
    <property type="evidence" value="ECO:0007669"/>
    <property type="project" value="InterPro"/>
</dbReference>
<dbReference type="Proteomes" id="UP000677265">
    <property type="component" value="Unassembled WGS sequence"/>
</dbReference>
<feature type="signal peptide" evidence="2">
    <location>
        <begin position="1"/>
        <end position="19"/>
    </location>
</feature>
<protein>
    <submittedName>
        <fullName evidence="3">TRAP transporter substrate-binding protein DctP</fullName>
    </submittedName>
</protein>
<accession>A0A942YCV5</accession>
<keyword evidence="1 2" id="KW-0732">Signal</keyword>
<evidence type="ECO:0000313" key="4">
    <source>
        <dbReference type="EMBL" id="MCH6266420.1"/>
    </source>
</evidence>
<keyword evidence="5" id="KW-1185">Reference proteome</keyword>
<dbReference type="Gene3D" id="3.40.190.170">
    <property type="entry name" value="Bacterial extracellular solute-binding protein, family 7"/>
    <property type="match status" value="1"/>
</dbReference>
<dbReference type="EMBL" id="JAGYPE020000020">
    <property type="protein sequence ID" value="MCH6266420.1"/>
    <property type="molecule type" value="Genomic_DNA"/>
</dbReference>
<dbReference type="PANTHER" id="PTHR33376:SF15">
    <property type="entry name" value="BLL6794 PROTEIN"/>
    <property type="match status" value="1"/>
</dbReference>
<dbReference type="InterPro" id="IPR018389">
    <property type="entry name" value="DctP_fam"/>
</dbReference>
<dbReference type="AlphaFoldDB" id="A0A942YCV5"/>
<dbReference type="PROSITE" id="PS51257">
    <property type="entry name" value="PROKAR_LIPOPROTEIN"/>
    <property type="match status" value="1"/>
</dbReference>
<sequence length="361" mass="40483">MKKRNLIISIMLMTMLVLAACGQAKESSTSSKDSTKQSKEVIEINYNDLAPPTHPYTKQVAEPWAKFVEEETNGRVRVHVFPSSALGKPDTGYDDISGDVFDVGLLYASSDKNDILFPLSIGDLPFAIPNSEVAVKVMNKFYAKFMKDTFKDAVWLGASSTDTAQLYTSDPIETVKDIKNRKIVNSLYSRNELIKLWGAAPVSIDNSQLYESVEKGMADDIIYNTTGAIGFNLNEVAPYMTRIDLGVSSNGLFLNANVFNKMPKDLQKLFVEKLGPKHQELMSELYMSSMQNSIKEFEKRVQDKGGKVITPSSDELNKFKAPAKKLWDNWVTEANKKGYPGDEMMKYFKQLLKDEGVEIPF</sequence>
<organism evidence="3">
    <name type="scientific">Neobacillus citreus</name>
    <dbReference type="NCBI Taxonomy" id="2833578"/>
    <lineage>
        <taxon>Bacteria</taxon>
        <taxon>Bacillati</taxon>
        <taxon>Bacillota</taxon>
        <taxon>Bacilli</taxon>
        <taxon>Bacillales</taxon>
        <taxon>Bacillaceae</taxon>
        <taxon>Neobacillus</taxon>
    </lineage>
</organism>
<dbReference type="RefSeq" id="WP_213145574.1">
    <property type="nucleotide sequence ID" value="NZ_JAGYPE020000020.1"/>
</dbReference>
<reference evidence="3" key="1">
    <citation type="submission" date="2021-05" db="EMBL/GenBank/DDBJ databases">
        <title>Novel Bacillus species.</title>
        <authorList>
            <person name="Liu G."/>
        </authorList>
    </citation>
    <scope>NUCLEOTIDE SEQUENCE</scope>
    <source>
        <strain evidence="3 5">FJAT-50051</strain>
    </source>
</reference>
<dbReference type="InterPro" id="IPR038404">
    <property type="entry name" value="TRAP_DctP_sf"/>
</dbReference>
<comment type="caution">
    <text evidence="3">The sequence shown here is derived from an EMBL/GenBank/DDBJ whole genome shotgun (WGS) entry which is preliminary data.</text>
</comment>
<evidence type="ECO:0000313" key="5">
    <source>
        <dbReference type="Proteomes" id="UP000677265"/>
    </source>
</evidence>
<proteinExistence type="predicted"/>
<dbReference type="EMBL" id="JAGYPE010000006">
    <property type="protein sequence ID" value="MBS4185739.1"/>
    <property type="molecule type" value="Genomic_DNA"/>
</dbReference>
<gene>
    <name evidence="3" type="primary">dctP</name>
    <name evidence="4" type="ORF">KHB02_012895</name>
    <name evidence="3" type="ORF">KHB02_30595</name>
</gene>
<evidence type="ECO:0000256" key="1">
    <source>
        <dbReference type="ARBA" id="ARBA00022729"/>
    </source>
</evidence>
<dbReference type="Pfam" id="PF03480">
    <property type="entry name" value="DctP"/>
    <property type="match status" value="1"/>
</dbReference>
<name>A0A942YCV5_9BACI</name>
<dbReference type="PANTHER" id="PTHR33376">
    <property type="match status" value="1"/>
</dbReference>